<keyword evidence="1" id="KW-1133">Transmembrane helix</keyword>
<dbReference type="STRING" id="196109.A0A136ITH6"/>
<accession>A0A136ITH6</accession>
<keyword evidence="1" id="KW-0472">Membrane</keyword>
<reference evidence="3" key="1">
    <citation type="submission" date="2016-02" db="EMBL/GenBank/DDBJ databases">
        <title>Draft genome sequence of Microdochium bolleyi, a fungal endophyte of beachgrass.</title>
        <authorList>
            <consortium name="DOE Joint Genome Institute"/>
            <person name="David A.S."/>
            <person name="May G."/>
            <person name="Haridas S."/>
            <person name="Lim J."/>
            <person name="Wang M."/>
            <person name="Labutti K."/>
            <person name="Lipzen A."/>
            <person name="Barry K."/>
            <person name="Grigoriev I.V."/>
        </authorList>
    </citation>
    <scope>NUCLEOTIDE SEQUENCE [LARGE SCALE GENOMIC DNA]</scope>
    <source>
        <strain evidence="3">J235TASD1</strain>
    </source>
</reference>
<dbReference type="AlphaFoldDB" id="A0A136ITH6"/>
<dbReference type="OrthoDB" id="5428890at2759"/>
<evidence type="ECO:0000256" key="1">
    <source>
        <dbReference type="SAM" id="Phobius"/>
    </source>
</evidence>
<keyword evidence="3" id="KW-1185">Reference proteome</keyword>
<organism evidence="2 3">
    <name type="scientific">Microdochium bolleyi</name>
    <dbReference type="NCBI Taxonomy" id="196109"/>
    <lineage>
        <taxon>Eukaryota</taxon>
        <taxon>Fungi</taxon>
        <taxon>Dikarya</taxon>
        <taxon>Ascomycota</taxon>
        <taxon>Pezizomycotina</taxon>
        <taxon>Sordariomycetes</taxon>
        <taxon>Xylariomycetidae</taxon>
        <taxon>Xylariales</taxon>
        <taxon>Microdochiaceae</taxon>
        <taxon>Microdochium</taxon>
    </lineage>
</organism>
<feature type="transmembrane region" description="Helical" evidence="1">
    <location>
        <begin position="315"/>
        <end position="348"/>
    </location>
</feature>
<dbReference type="EMBL" id="KQ964259">
    <property type="protein sequence ID" value="KXJ88187.1"/>
    <property type="molecule type" value="Genomic_DNA"/>
</dbReference>
<dbReference type="Proteomes" id="UP000070501">
    <property type="component" value="Unassembled WGS sequence"/>
</dbReference>
<protein>
    <submittedName>
        <fullName evidence="2">Uncharacterized protein</fullName>
    </submittedName>
</protein>
<evidence type="ECO:0000313" key="2">
    <source>
        <dbReference type="EMBL" id="KXJ88187.1"/>
    </source>
</evidence>
<gene>
    <name evidence="2" type="ORF">Micbo1qcDRAFT_214835</name>
</gene>
<name>A0A136ITH6_9PEZI</name>
<dbReference type="InParanoid" id="A0A136ITH6"/>
<sequence>MLLSPTPSERSSITSRLLRSSQQPESFATYLQHYENAICGPLGNGRAFRSHEEIIQAALSLCNNPAVSRADFEALTFAGRVVSPQDRERATGGLTAVALMVVSDSKDYYSTIFRGTVKWEPQEPFVYFLQNLFNTGTSTTPGPPGGVHTIYDQKKLKLWKLHSRFDLDIVGTNNIFEHLKLDPLARTLKIFHQVAFLRAQLQLADGLPLAMNFEESLKRGCLPPKLVFETLALNQLVLLPFLTDRRSNSLLEKLIRRNGFDPNMRDYDIVRKIPPDFVFSVWAHRLDELHGFTKRQPPGNSIVAWFERHTSERNALTVAILGLFLTVIIGLFGLVVAVLQLVLAWYAYKYPKVDS</sequence>
<evidence type="ECO:0000313" key="3">
    <source>
        <dbReference type="Proteomes" id="UP000070501"/>
    </source>
</evidence>
<proteinExistence type="predicted"/>
<keyword evidence="1" id="KW-0812">Transmembrane</keyword>